<dbReference type="GO" id="GO:0042025">
    <property type="term" value="C:host cell nucleus"/>
    <property type="evidence" value="ECO:0007669"/>
    <property type="project" value="UniProtKB-SubCell"/>
</dbReference>
<evidence type="ECO:0000256" key="7">
    <source>
        <dbReference type="ARBA" id="ARBA00022562"/>
    </source>
</evidence>
<evidence type="ECO:0000256" key="10">
    <source>
        <dbReference type="ARBA" id="ARBA00022804"/>
    </source>
</evidence>
<comment type="subunit">
    <text evidence="15">Homomultimer. Assembles in the nucleus, presumably in an immature form, then migrates to the cytoplasm once assembled as mature virion. Interacts with Rep; this interaction relocates Rep into the nucleus.</text>
</comment>
<sequence length="220" mass="25385">MAYPRQRRNFRRRVRFNKTRRMGRRMRTRRFRTRRPRIMNSNFMTVGKATTNLSVPNTGQAVSITPSLSSFVEFNALRDNFEAYRIRKVKVKITPRANQSQTDTLVGPYYSAPYHRPVNTTNINQQTILSIDRSRQYAGTATSRRSYVPAILELVLVSTGASPTTQAAKTCWRPRIEASTADTYTIPHFCGIYYFSGKNDYEITTTAFVEFINQKNVTLT</sequence>
<evidence type="ECO:0000313" key="16">
    <source>
        <dbReference type="EMBL" id="UDN67417.1"/>
    </source>
</evidence>
<comment type="subcellular location">
    <subcellularLocation>
        <location evidence="1">Host nucleus</location>
    </subcellularLocation>
    <subcellularLocation>
        <location evidence="2">Virion</location>
    </subcellularLocation>
</comment>
<evidence type="ECO:0000256" key="1">
    <source>
        <dbReference type="ARBA" id="ARBA00004147"/>
    </source>
</evidence>
<dbReference type="Pfam" id="PF02443">
    <property type="entry name" value="Circo_capsid"/>
    <property type="match status" value="1"/>
</dbReference>
<keyword evidence="11" id="KW-0946">Virion</keyword>
<dbReference type="GO" id="GO:0039615">
    <property type="term" value="C:T=1 icosahedral viral capsid"/>
    <property type="evidence" value="ECO:0007669"/>
    <property type="project" value="UniProtKB-KW"/>
</dbReference>
<dbReference type="GO" id="GO:0075732">
    <property type="term" value="P:viral penetration into host nucleus"/>
    <property type="evidence" value="ECO:0007669"/>
    <property type="project" value="UniProtKB-KW"/>
</dbReference>
<evidence type="ECO:0000256" key="11">
    <source>
        <dbReference type="ARBA" id="ARBA00022844"/>
    </source>
</evidence>
<keyword evidence="14" id="KW-1160">Virus entry into host cell</keyword>
<dbReference type="Gene3D" id="2.60.120.950">
    <property type="entry name" value="Circovirus capsid protein"/>
    <property type="match status" value="1"/>
</dbReference>
<evidence type="ECO:0000256" key="12">
    <source>
        <dbReference type="ARBA" id="ARBA00022890"/>
    </source>
</evidence>
<dbReference type="InterPro" id="IPR003383">
    <property type="entry name" value="Circovirus_capsid"/>
</dbReference>
<keyword evidence="10" id="KW-1161">Viral attachment to host cell</keyword>
<dbReference type="GO" id="GO:0003677">
    <property type="term" value="F:DNA binding"/>
    <property type="evidence" value="ECO:0007669"/>
    <property type="project" value="UniProtKB-KW"/>
</dbReference>
<evidence type="ECO:0000256" key="6">
    <source>
        <dbReference type="ARBA" id="ARBA00022561"/>
    </source>
</evidence>
<dbReference type="GO" id="GO:0019062">
    <property type="term" value="P:virion attachment to host cell"/>
    <property type="evidence" value="ECO:0007669"/>
    <property type="project" value="UniProtKB-KW"/>
</dbReference>
<keyword evidence="6" id="KW-0167">Capsid protein</keyword>
<keyword evidence="7" id="KW-1048">Host nucleus</keyword>
<evidence type="ECO:0000256" key="9">
    <source>
        <dbReference type="ARBA" id="ARBA00022595"/>
    </source>
</evidence>
<keyword evidence="8" id="KW-0945">Host-virus interaction</keyword>
<dbReference type="GO" id="GO:0075509">
    <property type="term" value="P:endocytosis involved in viral entry into host cell"/>
    <property type="evidence" value="ECO:0007669"/>
    <property type="project" value="UniProtKB-KW"/>
</dbReference>
<evidence type="ECO:0000256" key="8">
    <source>
        <dbReference type="ARBA" id="ARBA00022581"/>
    </source>
</evidence>
<keyword evidence="5" id="KW-1163">Viral penetration into host nucleus</keyword>
<protein>
    <submittedName>
        <fullName evidence="16">Capsid protein</fullName>
    </submittedName>
</protein>
<accession>A0A8K1PHR2</accession>
<dbReference type="KEGG" id="vg:80544145"/>
<evidence type="ECO:0000313" key="17">
    <source>
        <dbReference type="Proteomes" id="UP001157426"/>
    </source>
</evidence>
<evidence type="ECO:0000256" key="15">
    <source>
        <dbReference type="ARBA" id="ARBA00046863"/>
    </source>
</evidence>
<name>A0A8K1PHR2_9CIRC</name>
<organism evidence="16 17">
    <name type="scientific">robinz virus RP_736</name>
    <dbReference type="NCBI Taxonomy" id="2886402"/>
    <lineage>
        <taxon>Viruses</taxon>
        <taxon>Monodnaviria</taxon>
        <taxon>Shotokuvirae</taxon>
        <taxon>Cressdnaviricota</taxon>
        <taxon>Arfiviricetes</taxon>
        <taxon>Cirlivirales</taxon>
        <taxon>Circoviridae</taxon>
        <taxon>Cyclovirus</taxon>
        <taxon>Cyclovirus cervienka</taxon>
    </lineage>
</organism>
<proteinExistence type="inferred from homology"/>
<dbReference type="RefSeq" id="YP_010805260.1">
    <property type="nucleotide sequence ID" value="NC_077136.1"/>
</dbReference>
<keyword evidence="9" id="KW-1162">Viral penetration into host cytoplasm</keyword>
<dbReference type="GeneID" id="80544145"/>
<dbReference type="Proteomes" id="UP001157426">
    <property type="component" value="Segment"/>
</dbReference>
<comment type="similarity">
    <text evidence="3">Belongs to the circoviridae capsid protein family.</text>
</comment>
<keyword evidence="17" id="KW-1185">Reference proteome</keyword>
<evidence type="ECO:0000256" key="3">
    <source>
        <dbReference type="ARBA" id="ARBA00010301"/>
    </source>
</evidence>
<evidence type="ECO:0000256" key="14">
    <source>
        <dbReference type="ARBA" id="ARBA00023296"/>
    </source>
</evidence>
<keyword evidence="4" id="KW-1140">T=1 icosahedral capsid protein</keyword>
<evidence type="ECO:0000256" key="2">
    <source>
        <dbReference type="ARBA" id="ARBA00004328"/>
    </source>
</evidence>
<keyword evidence="13" id="KW-0238">DNA-binding</keyword>
<dbReference type="GO" id="GO:0019069">
    <property type="term" value="P:viral capsid assembly"/>
    <property type="evidence" value="ECO:0007669"/>
    <property type="project" value="InterPro"/>
</dbReference>
<dbReference type="GO" id="GO:0043657">
    <property type="term" value="C:host cell"/>
    <property type="evidence" value="ECO:0007669"/>
    <property type="project" value="GOC"/>
</dbReference>
<reference evidence="16" key="1">
    <citation type="submission" date="2021-06" db="EMBL/GenBank/DDBJ databases">
        <authorList>
            <person name="Custer J.M."/>
            <person name="Kraberger S."/>
            <person name="White R."/>
            <person name="Taylor H."/>
            <person name="Schmidlin K."/>
            <person name="Fontenele R."/>
            <person name="Stainton D."/>
            <person name="Briskie J.V."/>
            <person name="Varsani A."/>
        </authorList>
    </citation>
    <scope>NUCLEOTIDE SEQUENCE</scope>
    <source>
        <strain evidence="16">RP_736</strain>
    </source>
</reference>
<evidence type="ECO:0000256" key="13">
    <source>
        <dbReference type="ARBA" id="ARBA00023125"/>
    </source>
</evidence>
<dbReference type="InterPro" id="IPR038652">
    <property type="entry name" value="Circovirus_capsid_sf"/>
</dbReference>
<keyword evidence="12" id="KW-1164">Virus endocytosis by host</keyword>
<dbReference type="EMBL" id="MZ350969">
    <property type="protein sequence ID" value="UDN67417.1"/>
    <property type="molecule type" value="Genomic_DNA"/>
</dbReference>
<evidence type="ECO:0000256" key="4">
    <source>
        <dbReference type="ARBA" id="ARBA00022431"/>
    </source>
</evidence>
<evidence type="ECO:0000256" key="5">
    <source>
        <dbReference type="ARBA" id="ARBA00022524"/>
    </source>
</evidence>